<accession>A0A0A8Z5T2</accession>
<proteinExistence type="predicted"/>
<reference evidence="1" key="1">
    <citation type="submission" date="2014-09" db="EMBL/GenBank/DDBJ databases">
        <authorList>
            <person name="Magalhaes I.L.F."/>
            <person name="Oliveira U."/>
            <person name="Santos F.R."/>
            <person name="Vidigal T.H.D.A."/>
            <person name="Brescovit A.D."/>
            <person name="Santos A.J."/>
        </authorList>
    </citation>
    <scope>NUCLEOTIDE SEQUENCE</scope>
    <source>
        <tissue evidence="1">Shoot tissue taken approximately 20 cm above the soil surface</tissue>
    </source>
</reference>
<sequence>MVLKFKVDSQSMIELNDLLTIFSTNSS</sequence>
<organism evidence="1">
    <name type="scientific">Arundo donax</name>
    <name type="common">Giant reed</name>
    <name type="synonym">Donax arundinaceus</name>
    <dbReference type="NCBI Taxonomy" id="35708"/>
    <lineage>
        <taxon>Eukaryota</taxon>
        <taxon>Viridiplantae</taxon>
        <taxon>Streptophyta</taxon>
        <taxon>Embryophyta</taxon>
        <taxon>Tracheophyta</taxon>
        <taxon>Spermatophyta</taxon>
        <taxon>Magnoliopsida</taxon>
        <taxon>Liliopsida</taxon>
        <taxon>Poales</taxon>
        <taxon>Poaceae</taxon>
        <taxon>PACMAD clade</taxon>
        <taxon>Arundinoideae</taxon>
        <taxon>Arundineae</taxon>
        <taxon>Arundo</taxon>
    </lineage>
</organism>
<name>A0A0A8Z5T2_ARUDO</name>
<evidence type="ECO:0000313" key="1">
    <source>
        <dbReference type="EMBL" id="JAD34784.1"/>
    </source>
</evidence>
<dbReference type="EMBL" id="GBRH01263111">
    <property type="protein sequence ID" value="JAD34784.1"/>
    <property type="molecule type" value="Transcribed_RNA"/>
</dbReference>
<dbReference type="AlphaFoldDB" id="A0A0A8Z5T2"/>
<protein>
    <submittedName>
        <fullName evidence="1">Uncharacterized protein</fullName>
    </submittedName>
</protein>
<reference evidence="1" key="2">
    <citation type="journal article" date="2015" name="Data Brief">
        <title>Shoot transcriptome of the giant reed, Arundo donax.</title>
        <authorList>
            <person name="Barrero R.A."/>
            <person name="Guerrero F.D."/>
            <person name="Moolhuijzen P."/>
            <person name="Goolsby J.A."/>
            <person name="Tidwell J."/>
            <person name="Bellgard S.E."/>
            <person name="Bellgard M.I."/>
        </authorList>
    </citation>
    <scope>NUCLEOTIDE SEQUENCE</scope>
    <source>
        <tissue evidence="1">Shoot tissue taken approximately 20 cm above the soil surface</tissue>
    </source>
</reference>